<sequence length="412" mass="45884">MFEFDDSIEQMVKLLGAARSEMVGQLAASMTITRDAGLRGRLREIAAVDVGQEFLVGQLNDQSWLKVGRTGYSLDRKRQPGLLTINLDEVLSTMPEFEHMMQDSMQRTHAMRDAYNILESLFQPSPIQSRSNFLEILEWAPLLEQLAYKSAMQVLQIMDVLRSVVRIELSGGGGSASLQLYWQLIHALGQLTLVASSDEARPWLSHMANSFVWEKWTPSFVLLRERTFWLAAIAARSAAAFGESVVEGYLKGLARAKHPMMVFDALFGLSAIALGNPSSKAAILAELRKLRDGNLALNRDHSVYLIGLESAVRVLSRSQAGQREFRELHWRADSAKGMATRAALIGDPTARSASGEYLGFSMLQFVTDTPHDEYFPKYPGHFGKEISHGKIAVAFRRAWIAEPEPTARGLLN</sequence>
<name>A0A1M7CTW6_9BRAD</name>
<dbReference type="Proteomes" id="UP000183208">
    <property type="component" value="Unassembled WGS sequence"/>
</dbReference>
<dbReference type="OrthoDB" id="8254674at2"/>
<dbReference type="RefSeq" id="WP_074824804.1">
    <property type="nucleotide sequence ID" value="NZ_FNTI01000001.1"/>
</dbReference>
<protein>
    <submittedName>
        <fullName evidence="1">Uncharacterized protein</fullName>
    </submittedName>
</protein>
<dbReference type="AlphaFoldDB" id="A0A1M7CTW6"/>
<reference evidence="1 2" key="1">
    <citation type="submission" date="2016-10" db="EMBL/GenBank/DDBJ databases">
        <authorList>
            <person name="de Groot N.N."/>
        </authorList>
    </citation>
    <scope>NUCLEOTIDE SEQUENCE [LARGE SCALE GENOMIC DNA]</scope>
    <source>
        <strain evidence="1 2">GAS522</strain>
    </source>
</reference>
<accession>A0A1M7CTW6</accession>
<organism evidence="1 2">
    <name type="scientific">Bradyrhizobium lablabi</name>
    <dbReference type="NCBI Taxonomy" id="722472"/>
    <lineage>
        <taxon>Bacteria</taxon>
        <taxon>Pseudomonadati</taxon>
        <taxon>Pseudomonadota</taxon>
        <taxon>Alphaproteobacteria</taxon>
        <taxon>Hyphomicrobiales</taxon>
        <taxon>Nitrobacteraceae</taxon>
        <taxon>Bradyrhizobium</taxon>
    </lineage>
</organism>
<gene>
    <name evidence="1" type="ORF">SAMN05444171_5034</name>
</gene>
<dbReference type="EMBL" id="FNTI01000001">
    <property type="protein sequence ID" value="SED75106.1"/>
    <property type="molecule type" value="Genomic_DNA"/>
</dbReference>
<proteinExistence type="predicted"/>
<evidence type="ECO:0000313" key="2">
    <source>
        <dbReference type="Proteomes" id="UP000183208"/>
    </source>
</evidence>
<evidence type="ECO:0000313" key="1">
    <source>
        <dbReference type="EMBL" id="SED75106.1"/>
    </source>
</evidence>